<dbReference type="InterPro" id="IPR036390">
    <property type="entry name" value="WH_DNA-bd_sf"/>
</dbReference>
<dbReference type="AlphaFoldDB" id="A0A4U3MDR5"/>
<reference evidence="6 7" key="1">
    <citation type="submission" date="2019-04" db="EMBL/GenBank/DDBJ databases">
        <title>Herbidospora sp. NEAU-GS14.nov., a novel actinomycete isolated from soil.</title>
        <authorList>
            <person name="Han L."/>
        </authorList>
    </citation>
    <scope>NUCLEOTIDE SEQUENCE [LARGE SCALE GENOMIC DNA]</scope>
    <source>
        <strain evidence="6 7">NEAU-GS14</strain>
    </source>
</reference>
<proteinExistence type="predicted"/>
<sequence length="334" mass="35373">MTPDFAGHARIMALADLVTPMSVRTAVTLRLADHLDAGDLTADDLAARTGTAPRPLRKLLDHLVHLGLLRAGEGRYGLTDLGRLLRRGDAPMGPFDQLDLDTVLGRTELSAVHLLHKVRTGQSVYHGMYGTDLWSHVDGAQGTPDALKAQLAVPAGFDIDVLLAHPVLARARTVVDVGGNTGALVEALLTRYPELSATLIDLPSFAGAAAQRFAAAGLDGRAAALGQDFFEPLPPGADVYVLSAVLADWDDDAAVRLLRNCALAAGDTGRILVSEVSLTERLRHVDTGMTLWFEAVMHHPDRSPDDIAALAAEAGLKVAAVEQAGTRIVLELHG</sequence>
<dbReference type="EMBL" id="SZQA01000020">
    <property type="protein sequence ID" value="TKK86609.1"/>
    <property type="molecule type" value="Genomic_DNA"/>
</dbReference>
<dbReference type="OrthoDB" id="4145676at2"/>
<dbReference type="Pfam" id="PF00891">
    <property type="entry name" value="Methyltransf_2"/>
    <property type="match status" value="1"/>
</dbReference>
<dbReference type="Gene3D" id="1.10.287.1350">
    <property type="match status" value="1"/>
</dbReference>
<dbReference type="InterPro" id="IPR029063">
    <property type="entry name" value="SAM-dependent_MTases_sf"/>
</dbReference>
<dbReference type="SUPFAM" id="SSF46785">
    <property type="entry name" value="Winged helix' DNA-binding domain"/>
    <property type="match status" value="1"/>
</dbReference>
<evidence type="ECO:0000313" key="6">
    <source>
        <dbReference type="EMBL" id="TKK86609.1"/>
    </source>
</evidence>
<dbReference type="GO" id="GO:0046983">
    <property type="term" value="F:protein dimerization activity"/>
    <property type="evidence" value="ECO:0007669"/>
    <property type="project" value="InterPro"/>
</dbReference>
<organism evidence="6 7">
    <name type="scientific">Herbidospora galbida</name>
    <dbReference type="NCBI Taxonomy" id="2575442"/>
    <lineage>
        <taxon>Bacteria</taxon>
        <taxon>Bacillati</taxon>
        <taxon>Actinomycetota</taxon>
        <taxon>Actinomycetes</taxon>
        <taxon>Streptosporangiales</taxon>
        <taxon>Streptosporangiaceae</taxon>
        <taxon>Herbidospora</taxon>
    </lineage>
</organism>
<keyword evidence="1 6" id="KW-0489">Methyltransferase</keyword>
<dbReference type="InterPro" id="IPR012967">
    <property type="entry name" value="COMT_dimerisation"/>
</dbReference>
<feature type="domain" description="O-methyltransferase C-terminal" evidence="4">
    <location>
        <begin position="113"/>
        <end position="316"/>
    </location>
</feature>
<dbReference type="GO" id="GO:0008171">
    <property type="term" value="F:O-methyltransferase activity"/>
    <property type="evidence" value="ECO:0007669"/>
    <property type="project" value="InterPro"/>
</dbReference>
<dbReference type="PANTHER" id="PTHR43712:SF2">
    <property type="entry name" value="O-METHYLTRANSFERASE CICE"/>
    <property type="match status" value="1"/>
</dbReference>
<dbReference type="RefSeq" id="WP_137248802.1">
    <property type="nucleotide sequence ID" value="NZ_SZQA01000020.1"/>
</dbReference>
<dbReference type="PANTHER" id="PTHR43712">
    <property type="entry name" value="PUTATIVE (AFU_ORTHOLOGUE AFUA_4G14580)-RELATED"/>
    <property type="match status" value="1"/>
</dbReference>
<gene>
    <name evidence="6" type="ORF">FDA94_21155</name>
</gene>
<comment type="caution">
    <text evidence="6">The sequence shown here is derived from an EMBL/GenBank/DDBJ whole genome shotgun (WGS) entry which is preliminary data.</text>
</comment>
<dbReference type="InterPro" id="IPR016461">
    <property type="entry name" value="COMT-like"/>
</dbReference>
<evidence type="ECO:0000256" key="3">
    <source>
        <dbReference type="ARBA" id="ARBA00022691"/>
    </source>
</evidence>
<dbReference type="Pfam" id="PF08100">
    <property type="entry name" value="Dimerisation"/>
    <property type="match status" value="1"/>
</dbReference>
<dbReference type="PIRSF" id="PIRSF005739">
    <property type="entry name" value="O-mtase"/>
    <property type="match status" value="1"/>
</dbReference>
<evidence type="ECO:0000256" key="1">
    <source>
        <dbReference type="ARBA" id="ARBA00022603"/>
    </source>
</evidence>
<evidence type="ECO:0000256" key="2">
    <source>
        <dbReference type="ARBA" id="ARBA00022679"/>
    </source>
</evidence>
<feature type="domain" description="O-methyltransferase dimerisation" evidence="5">
    <location>
        <begin position="17"/>
        <end position="85"/>
    </location>
</feature>
<dbReference type="Gene3D" id="3.40.50.150">
    <property type="entry name" value="Vaccinia Virus protein VP39"/>
    <property type="match status" value="1"/>
</dbReference>
<accession>A0A4U3MDR5</accession>
<dbReference type="Proteomes" id="UP000308705">
    <property type="component" value="Unassembled WGS sequence"/>
</dbReference>
<evidence type="ECO:0000313" key="7">
    <source>
        <dbReference type="Proteomes" id="UP000308705"/>
    </source>
</evidence>
<evidence type="ECO:0000259" key="5">
    <source>
        <dbReference type="Pfam" id="PF08100"/>
    </source>
</evidence>
<dbReference type="InterPro" id="IPR001077">
    <property type="entry name" value="COMT_C"/>
</dbReference>
<dbReference type="SUPFAM" id="SSF53335">
    <property type="entry name" value="S-adenosyl-L-methionine-dependent methyltransferases"/>
    <property type="match status" value="1"/>
</dbReference>
<keyword evidence="7" id="KW-1185">Reference proteome</keyword>
<keyword evidence="2 6" id="KW-0808">Transferase</keyword>
<keyword evidence="3" id="KW-0949">S-adenosyl-L-methionine</keyword>
<evidence type="ECO:0000259" key="4">
    <source>
        <dbReference type="Pfam" id="PF00891"/>
    </source>
</evidence>
<dbReference type="PROSITE" id="PS51683">
    <property type="entry name" value="SAM_OMT_II"/>
    <property type="match status" value="1"/>
</dbReference>
<dbReference type="GO" id="GO:0032259">
    <property type="term" value="P:methylation"/>
    <property type="evidence" value="ECO:0007669"/>
    <property type="project" value="UniProtKB-KW"/>
</dbReference>
<protein>
    <submittedName>
        <fullName evidence="6">Methyltransferase</fullName>
    </submittedName>
</protein>
<dbReference type="InterPro" id="IPR036388">
    <property type="entry name" value="WH-like_DNA-bd_sf"/>
</dbReference>
<name>A0A4U3MDR5_9ACTN</name>
<dbReference type="Gene3D" id="1.10.10.10">
    <property type="entry name" value="Winged helix-like DNA-binding domain superfamily/Winged helix DNA-binding domain"/>
    <property type="match status" value="1"/>
</dbReference>